<proteinExistence type="predicted"/>
<feature type="domain" description="Arrestin-like N-terminal" evidence="1">
    <location>
        <begin position="24"/>
        <end position="128"/>
    </location>
</feature>
<evidence type="ECO:0000259" key="1">
    <source>
        <dbReference type="Pfam" id="PF00339"/>
    </source>
</evidence>
<name>A0A9P6U8G4_9FUNG</name>
<dbReference type="Pfam" id="PF00339">
    <property type="entry name" value="Arrestin_N"/>
    <property type="match status" value="1"/>
</dbReference>
<dbReference type="AlphaFoldDB" id="A0A9P6U8G4"/>
<accession>A0A9P6U8G4</accession>
<gene>
    <name evidence="2" type="ORF">DFQ27_000806</name>
</gene>
<evidence type="ECO:0000313" key="2">
    <source>
        <dbReference type="EMBL" id="KAG0265131.1"/>
    </source>
</evidence>
<dbReference type="InterPro" id="IPR011021">
    <property type="entry name" value="Arrestin-like_N"/>
</dbReference>
<dbReference type="InterPro" id="IPR014752">
    <property type="entry name" value="Arrestin-like_C"/>
</dbReference>
<dbReference type="Proteomes" id="UP000807716">
    <property type="component" value="Unassembled WGS sequence"/>
</dbReference>
<dbReference type="GO" id="GO:0070086">
    <property type="term" value="P:ubiquitin-dependent endocytosis"/>
    <property type="evidence" value="ECO:0007669"/>
    <property type="project" value="TreeGrafter"/>
</dbReference>
<dbReference type="InterPro" id="IPR050357">
    <property type="entry name" value="Arrestin_domain-protein"/>
</dbReference>
<reference evidence="2" key="1">
    <citation type="journal article" date="2020" name="Fungal Divers.">
        <title>Resolving the Mortierellaceae phylogeny through synthesis of multi-gene phylogenetics and phylogenomics.</title>
        <authorList>
            <person name="Vandepol N."/>
            <person name="Liber J."/>
            <person name="Desiro A."/>
            <person name="Na H."/>
            <person name="Kennedy M."/>
            <person name="Barry K."/>
            <person name="Grigoriev I.V."/>
            <person name="Miller A.N."/>
            <person name="O'Donnell K."/>
            <person name="Stajich J.E."/>
            <person name="Bonito G."/>
        </authorList>
    </citation>
    <scope>NUCLEOTIDE SEQUENCE</scope>
    <source>
        <strain evidence="2">BC1065</strain>
    </source>
</reference>
<dbReference type="OrthoDB" id="7785529at2759"/>
<organism evidence="2 3">
    <name type="scientific">Actinomortierella ambigua</name>
    <dbReference type="NCBI Taxonomy" id="1343610"/>
    <lineage>
        <taxon>Eukaryota</taxon>
        <taxon>Fungi</taxon>
        <taxon>Fungi incertae sedis</taxon>
        <taxon>Mucoromycota</taxon>
        <taxon>Mortierellomycotina</taxon>
        <taxon>Mortierellomycetes</taxon>
        <taxon>Mortierellales</taxon>
        <taxon>Mortierellaceae</taxon>
        <taxon>Actinomortierella</taxon>
    </lineage>
</organism>
<comment type="caution">
    <text evidence="2">The sequence shown here is derived from an EMBL/GenBank/DDBJ whole genome shotgun (WGS) entry which is preliminary data.</text>
</comment>
<dbReference type="GO" id="GO:0030674">
    <property type="term" value="F:protein-macromolecule adaptor activity"/>
    <property type="evidence" value="ECO:0007669"/>
    <property type="project" value="TreeGrafter"/>
</dbReference>
<dbReference type="PANTHER" id="PTHR11188:SF17">
    <property type="entry name" value="FI21816P1"/>
    <property type="match status" value="1"/>
</dbReference>
<dbReference type="GO" id="GO:0031625">
    <property type="term" value="F:ubiquitin protein ligase binding"/>
    <property type="evidence" value="ECO:0007669"/>
    <property type="project" value="TreeGrafter"/>
</dbReference>
<protein>
    <recommendedName>
        <fullName evidence="1">Arrestin-like N-terminal domain-containing protein</fullName>
    </recommendedName>
</protein>
<dbReference type="EMBL" id="JAAAJB010000122">
    <property type="protein sequence ID" value="KAG0265131.1"/>
    <property type="molecule type" value="Genomic_DNA"/>
</dbReference>
<evidence type="ECO:0000313" key="3">
    <source>
        <dbReference type="Proteomes" id="UP000807716"/>
    </source>
</evidence>
<dbReference type="GO" id="GO:0005829">
    <property type="term" value="C:cytosol"/>
    <property type="evidence" value="ECO:0007669"/>
    <property type="project" value="TreeGrafter"/>
</dbReference>
<dbReference type="Gene3D" id="2.60.40.640">
    <property type="match status" value="1"/>
</dbReference>
<dbReference type="PANTHER" id="PTHR11188">
    <property type="entry name" value="ARRESTIN DOMAIN CONTAINING PROTEIN"/>
    <property type="match status" value="1"/>
</dbReference>
<keyword evidence="3" id="KW-1185">Reference proteome</keyword>
<sequence length="495" mass="54668">MDDSIAASSISAVSTSSSPSQTYIRGTLTVTFPRATKVTSLAIGLNGATQIAFLGGGKRSHYSRHFLRSQAFIIEPSPNSDQYTLVEKGTYEYPFAVPIPNASELPPSVSTPHGGTTYRLTSVLNVHKTAASAIMSFLTSPSTITSARNVQIYRKPTWSALGQGDASAAGNQELERQQEHEAAMAYETINHVWPGQLEAIVTLPYVQLPPKARPDLQLRIKVLRSLLEIENFQAALWERAVYRTKTIAGQMKVIAVKERPITIQRCEAGWRRDSTSTDPVPRIFEKIVLFTIPRATRSHKDNWTSRSLNPSSSLRIPTREEVARLKTESENAKDSEWATDSPVEIEIQHFIRFSVHVLGSIDAKGKVSKESVERVFGDINVVVRGFESEAETDSTGLPTYLGSFATSRLSTEEAHEFTFDMNGHQVLVSPSASPSQRNSDELTEEDRRLHLPLEDDAMLALFGMSNRHGSQTPPSYEETMSQLNQSLTNAMGISS</sequence>
<dbReference type="GO" id="GO:0005886">
    <property type="term" value="C:plasma membrane"/>
    <property type="evidence" value="ECO:0007669"/>
    <property type="project" value="TreeGrafter"/>
</dbReference>